<evidence type="ECO:0000313" key="1">
    <source>
        <dbReference type="EMBL" id="NBL64043.1"/>
    </source>
</evidence>
<name>A0ABW9Z5C7_9FLAO</name>
<dbReference type="Pfam" id="PF11215">
    <property type="entry name" value="DUF3010"/>
    <property type="match status" value="1"/>
</dbReference>
<protein>
    <submittedName>
        <fullName evidence="1">DUF3010 family protein</fullName>
    </submittedName>
</protein>
<sequence>MKAIGIEIDNDRAIFFALEEVGTDKKNITNNFKQLKLNDDKDNSEIQNFQSIVFSHFDSINPDRIAILSRQGKGPYASSSISFKIEALIQCYTKKNIEFVSPQGLTAFYKKNTFDVAISHNYQEKAAKLSNSLLKK</sequence>
<dbReference type="RefSeq" id="WP_166535866.1">
    <property type="nucleotide sequence ID" value="NZ_JAABLM010000002.1"/>
</dbReference>
<keyword evidence="2" id="KW-1185">Reference proteome</keyword>
<gene>
    <name evidence="1" type="ORF">GV828_02380</name>
</gene>
<comment type="caution">
    <text evidence="1">The sequence shown here is derived from an EMBL/GenBank/DDBJ whole genome shotgun (WGS) entry which is preliminary data.</text>
</comment>
<dbReference type="Proteomes" id="UP000798602">
    <property type="component" value="Unassembled WGS sequence"/>
</dbReference>
<dbReference type="EMBL" id="JAABLM010000002">
    <property type="protein sequence ID" value="NBL64043.1"/>
    <property type="molecule type" value="Genomic_DNA"/>
</dbReference>
<evidence type="ECO:0000313" key="2">
    <source>
        <dbReference type="Proteomes" id="UP000798602"/>
    </source>
</evidence>
<organism evidence="1 2">
    <name type="scientific">Flavobacterium ichthyis</name>
    <dbReference type="NCBI Taxonomy" id="2698827"/>
    <lineage>
        <taxon>Bacteria</taxon>
        <taxon>Pseudomonadati</taxon>
        <taxon>Bacteroidota</taxon>
        <taxon>Flavobacteriia</taxon>
        <taxon>Flavobacteriales</taxon>
        <taxon>Flavobacteriaceae</taxon>
        <taxon>Flavobacterium</taxon>
    </lineage>
</organism>
<dbReference type="InterPro" id="IPR021378">
    <property type="entry name" value="DUF3010"/>
</dbReference>
<proteinExistence type="predicted"/>
<reference evidence="2" key="1">
    <citation type="submission" date="2020-01" db="EMBL/GenBank/DDBJ databases">
        <title>Sphingomonas sp. strain CSW-10.</title>
        <authorList>
            <person name="Chen W.-M."/>
        </authorList>
    </citation>
    <scope>NUCLEOTIDE SEQUENCE [LARGE SCALE GENOMIC DNA]</scope>
    <source>
        <strain evidence="2">NST-5</strain>
    </source>
</reference>
<accession>A0ABW9Z5C7</accession>